<organism evidence="2 3">
    <name type="scientific">Dactylosporangium siamense</name>
    <dbReference type="NCBI Taxonomy" id="685454"/>
    <lineage>
        <taxon>Bacteria</taxon>
        <taxon>Bacillati</taxon>
        <taxon>Actinomycetota</taxon>
        <taxon>Actinomycetes</taxon>
        <taxon>Micromonosporales</taxon>
        <taxon>Micromonosporaceae</taxon>
        <taxon>Dactylosporangium</taxon>
    </lineage>
</organism>
<sequence length="80" mass="9253">MGDAALRGLLGFVLESRRPDDVDPFGVHLHGFRVADPTGREAAEREARTRQVMRRMRPPQRFRPMPDGQWREIGEDPETR</sequence>
<gene>
    <name evidence="2" type="ORF">Dsi01nite_087670</name>
</gene>
<feature type="compositionally biased region" description="Basic and acidic residues" evidence="1">
    <location>
        <begin position="69"/>
        <end position="80"/>
    </location>
</feature>
<dbReference type="AlphaFoldDB" id="A0A919UG00"/>
<protein>
    <submittedName>
        <fullName evidence="2">Uncharacterized protein</fullName>
    </submittedName>
</protein>
<dbReference type="EMBL" id="BONQ01000138">
    <property type="protein sequence ID" value="GIG50726.1"/>
    <property type="molecule type" value="Genomic_DNA"/>
</dbReference>
<feature type="compositionally biased region" description="Basic residues" evidence="1">
    <location>
        <begin position="51"/>
        <end position="60"/>
    </location>
</feature>
<evidence type="ECO:0000313" key="2">
    <source>
        <dbReference type="EMBL" id="GIG50726.1"/>
    </source>
</evidence>
<accession>A0A919UG00</accession>
<feature type="region of interest" description="Disordered" evidence="1">
    <location>
        <begin position="37"/>
        <end position="80"/>
    </location>
</feature>
<name>A0A919UG00_9ACTN</name>
<proteinExistence type="predicted"/>
<feature type="compositionally biased region" description="Basic and acidic residues" evidence="1">
    <location>
        <begin position="38"/>
        <end position="49"/>
    </location>
</feature>
<dbReference type="Proteomes" id="UP000660611">
    <property type="component" value="Unassembled WGS sequence"/>
</dbReference>
<comment type="caution">
    <text evidence="2">The sequence shown here is derived from an EMBL/GenBank/DDBJ whole genome shotgun (WGS) entry which is preliminary data.</text>
</comment>
<reference evidence="2" key="1">
    <citation type="submission" date="2021-01" db="EMBL/GenBank/DDBJ databases">
        <title>Whole genome shotgun sequence of Dactylosporangium siamense NBRC 106093.</title>
        <authorList>
            <person name="Komaki H."/>
            <person name="Tamura T."/>
        </authorList>
    </citation>
    <scope>NUCLEOTIDE SEQUENCE</scope>
    <source>
        <strain evidence="2">NBRC 106093</strain>
    </source>
</reference>
<evidence type="ECO:0000256" key="1">
    <source>
        <dbReference type="SAM" id="MobiDB-lite"/>
    </source>
</evidence>
<keyword evidence="3" id="KW-1185">Reference proteome</keyword>
<evidence type="ECO:0000313" key="3">
    <source>
        <dbReference type="Proteomes" id="UP000660611"/>
    </source>
</evidence>